<dbReference type="InterPro" id="IPR039135">
    <property type="entry name" value="NAT9-like"/>
</dbReference>
<protein>
    <submittedName>
        <fullName evidence="5">GNAT domain-containing protein</fullName>
    </submittedName>
</protein>
<dbReference type="PANTHER" id="PTHR13256:SF16">
    <property type="entry name" value="ALPHA_BETA-TUBULIN-N-ACETYLTRANSFERASE 9"/>
    <property type="match status" value="1"/>
</dbReference>
<organism evidence="5 6">
    <name type="scientific">Mycena metata</name>
    <dbReference type="NCBI Taxonomy" id="1033252"/>
    <lineage>
        <taxon>Eukaryota</taxon>
        <taxon>Fungi</taxon>
        <taxon>Dikarya</taxon>
        <taxon>Basidiomycota</taxon>
        <taxon>Agaricomycotina</taxon>
        <taxon>Agaricomycetes</taxon>
        <taxon>Agaricomycetidae</taxon>
        <taxon>Agaricales</taxon>
        <taxon>Marasmiineae</taxon>
        <taxon>Mycenaceae</taxon>
        <taxon>Mycena</taxon>
    </lineage>
</organism>
<dbReference type="EMBL" id="JARKIB010000023">
    <property type="protein sequence ID" value="KAJ7766648.1"/>
    <property type="molecule type" value="Genomic_DNA"/>
</dbReference>
<dbReference type="AlphaFoldDB" id="A0AAD7JLP1"/>
<gene>
    <name evidence="5" type="ORF">B0H16DRAFT_1522131</name>
</gene>
<proteinExistence type="inferred from homology"/>
<evidence type="ECO:0000256" key="3">
    <source>
        <dbReference type="ARBA" id="ARBA00023315"/>
    </source>
</evidence>
<keyword evidence="2" id="KW-0808">Transferase</keyword>
<evidence type="ECO:0000313" key="6">
    <source>
        <dbReference type="Proteomes" id="UP001215598"/>
    </source>
</evidence>
<evidence type="ECO:0000313" key="5">
    <source>
        <dbReference type="EMBL" id="KAJ7766648.1"/>
    </source>
</evidence>
<evidence type="ECO:0000256" key="2">
    <source>
        <dbReference type="ARBA" id="ARBA00022679"/>
    </source>
</evidence>
<dbReference type="InterPro" id="IPR000182">
    <property type="entry name" value="GNAT_dom"/>
</dbReference>
<dbReference type="GO" id="GO:0008080">
    <property type="term" value="F:N-acetyltransferase activity"/>
    <property type="evidence" value="ECO:0007669"/>
    <property type="project" value="InterPro"/>
</dbReference>
<dbReference type="Pfam" id="PF13302">
    <property type="entry name" value="Acetyltransf_3"/>
    <property type="match status" value="1"/>
</dbReference>
<accession>A0AAD7JLP1</accession>
<keyword evidence="3" id="KW-0012">Acyltransferase</keyword>
<keyword evidence="6" id="KW-1185">Reference proteome</keyword>
<comment type="similarity">
    <text evidence="1">Belongs to the acetyltransferase family. GNAT subfamily.</text>
</comment>
<feature type="domain" description="N-acetyltransferase" evidence="4">
    <location>
        <begin position="45"/>
        <end position="225"/>
    </location>
</feature>
<dbReference type="SUPFAM" id="SSF55729">
    <property type="entry name" value="Acyl-CoA N-acyltransferases (Nat)"/>
    <property type="match status" value="1"/>
</dbReference>
<comment type="caution">
    <text evidence="5">The sequence shown here is derived from an EMBL/GenBank/DDBJ whole genome shotgun (WGS) entry which is preliminary data.</text>
</comment>
<evidence type="ECO:0000259" key="4">
    <source>
        <dbReference type="PROSITE" id="PS51186"/>
    </source>
</evidence>
<name>A0AAD7JLP1_9AGAR</name>
<dbReference type="Proteomes" id="UP001215598">
    <property type="component" value="Unassembled WGS sequence"/>
</dbReference>
<dbReference type="InterPro" id="IPR016181">
    <property type="entry name" value="Acyl_CoA_acyltransferase"/>
</dbReference>
<dbReference type="Gene3D" id="3.40.630.30">
    <property type="match status" value="1"/>
</dbReference>
<sequence length="233" mass="26451">MPNISLSFPTFMKVNAETVLVGNKVVLVPYLPQHVPKYHKWMEDEELRELTASEPLTLEEEYEMQQKWQLDDDKLTFIVCARPESDPLQPSPLNPYDPRVAALRPIGDVNIFLHGSPGEDEDEFYAEAEIMIAEREYRRRGFALEALQLMLGYATASSSGYFLCQNPSSIRDALQDSPLPISPTSLLVRISESNVPSIHLFEKLGFRITKHVEVFAEVEMRWTAASLHESAPS</sequence>
<dbReference type="PANTHER" id="PTHR13256">
    <property type="entry name" value="N-ACETYLTRANSFERASE 9"/>
    <property type="match status" value="1"/>
</dbReference>
<evidence type="ECO:0000256" key="1">
    <source>
        <dbReference type="ARBA" id="ARBA00009342"/>
    </source>
</evidence>
<reference evidence="5" key="1">
    <citation type="submission" date="2023-03" db="EMBL/GenBank/DDBJ databases">
        <title>Massive genome expansion in bonnet fungi (Mycena s.s.) driven by repeated elements and novel gene families across ecological guilds.</title>
        <authorList>
            <consortium name="Lawrence Berkeley National Laboratory"/>
            <person name="Harder C.B."/>
            <person name="Miyauchi S."/>
            <person name="Viragh M."/>
            <person name="Kuo A."/>
            <person name="Thoen E."/>
            <person name="Andreopoulos B."/>
            <person name="Lu D."/>
            <person name="Skrede I."/>
            <person name="Drula E."/>
            <person name="Henrissat B."/>
            <person name="Morin E."/>
            <person name="Kohler A."/>
            <person name="Barry K."/>
            <person name="LaButti K."/>
            <person name="Morin E."/>
            <person name="Salamov A."/>
            <person name="Lipzen A."/>
            <person name="Mereny Z."/>
            <person name="Hegedus B."/>
            <person name="Baldrian P."/>
            <person name="Stursova M."/>
            <person name="Weitz H."/>
            <person name="Taylor A."/>
            <person name="Grigoriev I.V."/>
            <person name="Nagy L.G."/>
            <person name="Martin F."/>
            <person name="Kauserud H."/>
        </authorList>
    </citation>
    <scope>NUCLEOTIDE SEQUENCE</scope>
    <source>
        <strain evidence="5">CBHHK182m</strain>
    </source>
</reference>
<dbReference type="PROSITE" id="PS51186">
    <property type="entry name" value="GNAT"/>
    <property type="match status" value="1"/>
</dbReference>